<organism evidence="10 11">
    <name type="scientific">Capillimicrobium parvum</name>
    <dbReference type="NCBI Taxonomy" id="2884022"/>
    <lineage>
        <taxon>Bacteria</taxon>
        <taxon>Bacillati</taxon>
        <taxon>Actinomycetota</taxon>
        <taxon>Thermoleophilia</taxon>
        <taxon>Solirubrobacterales</taxon>
        <taxon>Capillimicrobiaceae</taxon>
        <taxon>Capillimicrobium</taxon>
    </lineage>
</organism>
<evidence type="ECO:0000256" key="1">
    <source>
        <dbReference type="ARBA" id="ARBA00001784"/>
    </source>
</evidence>
<evidence type="ECO:0000256" key="8">
    <source>
        <dbReference type="ARBA" id="ARBA00023239"/>
    </source>
</evidence>
<proteinExistence type="inferred from homology"/>
<evidence type="ECO:0000256" key="4">
    <source>
        <dbReference type="ARBA" id="ARBA00013204"/>
    </source>
</evidence>
<evidence type="ECO:0000313" key="10">
    <source>
        <dbReference type="EMBL" id="UGS34782.1"/>
    </source>
</evidence>
<dbReference type="PIRSF" id="PIRSF001332">
    <property type="entry name" value="Acetolac_decarb"/>
    <property type="match status" value="1"/>
</dbReference>
<name>A0A9E7BZR6_9ACTN</name>
<evidence type="ECO:0000256" key="6">
    <source>
        <dbReference type="ARBA" id="ARBA00022793"/>
    </source>
</evidence>
<evidence type="ECO:0000313" key="11">
    <source>
        <dbReference type="Proteomes" id="UP001162834"/>
    </source>
</evidence>
<evidence type="ECO:0000256" key="5">
    <source>
        <dbReference type="ARBA" id="ARBA00020164"/>
    </source>
</evidence>
<evidence type="ECO:0000256" key="2">
    <source>
        <dbReference type="ARBA" id="ARBA00005170"/>
    </source>
</evidence>
<sequence>MDDHRHLVRALHVQALRHADLHPEHDPHVVFQTSTIGALLDGAYDGDVTVGEVLEHGDLGLGTLDALDGELIVVDGVARAARVDGTLRPVPAAERTPFAVVIPFAADVRVAVDGPRTLAELLEIADAHLPGGPSIVHAVRVDGRFERMRARSVPRQQPPYRPLAEVIAEQQVFELHDVDATLVGFRFPADADALNVTGHHLHAADAARERGGHVFDCVLLEGELQIDHSSDVHAELPPGVRIATTAAQAAAVAAAERER</sequence>
<dbReference type="EC" id="4.1.1.5" evidence="4 9"/>
<evidence type="ECO:0000256" key="3">
    <source>
        <dbReference type="ARBA" id="ARBA00007106"/>
    </source>
</evidence>
<dbReference type="CDD" id="cd17299">
    <property type="entry name" value="acetolactate_decarboxylase"/>
    <property type="match status" value="1"/>
</dbReference>
<dbReference type="RefSeq" id="WP_259314448.1">
    <property type="nucleotide sequence ID" value="NZ_CP087164.1"/>
</dbReference>
<dbReference type="PANTHER" id="PTHR35524">
    <property type="entry name" value="ALPHA-ACETOLACTATE DECARBOXYLASE"/>
    <property type="match status" value="1"/>
</dbReference>
<keyword evidence="8 9" id="KW-0456">Lyase</keyword>
<dbReference type="Gene3D" id="3.30.1330.80">
    <property type="entry name" value="Hypothetical protein, similar to alpha- acetolactate decarboxylase, domain 2"/>
    <property type="match status" value="2"/>
</dbReference>
<comment type="pathway">
    <text evidence="2 9">Polyol metabolism; (R,R)-butane-2,3-diol biosynthesis; (R,R)-butane-2,3-diol from pyruvate: step 2/3.</text>
</comment>
<dbReference type="Proteomes" id="UP001162834">
    <property type="component" value="Chromosome"/>
</dbReference>
<dbReference type="InterPro" id="IPR005128">
    <property type="entry name" value="Acetolactate_a_deCO2ase"/>
</dbReference>
<keyword evidence="7 9" id="KW-0005">Acetoin biosynthesis</keyword>
<keyword evidence="11" id="KW-1185">Reference proteome</keyword>
<dbReference type="KEGG" id="sbae:DSM104329_01164"/>
<dbReference type="GO" id="GO:0045151">
    <property type="term" value="P:acetoin biosynthetic process"/>
    <property type="evidence" value="ECO:0007669"/>
    <property type="project" value="UniProtKB-UniRule"/>
</dbReference>
<dbReference type="SUPFAM" id="SSF117856">
    <property type="entry name" value="AF0104/ALDC/Ptd012-like"/>
    <property type="match status" value="1"/>
</dbReference>
<comment type="similarity">
    <text evidence="3 9">Belongs to the alpha-acetolactate decarboxylase family.</text>
</comment>
<evidence type="ECO:0000256" key="7">
    <source>
        <dbReference type="ARBA" id="ARBA00023061"/>
    </source>
</evidence>
<gene>
    <name evidence="10" type="primary">alsD</name>
    <name evidence="10" type="ORF">DSM104329_01164</name>
</gene>
<dbReference type="PANTHER" id="PTHR35524:SF1">
    <property type="entry name" value="ALPHA-ACETOLACTATE DECARBOXYLASE"/>
    <property type="match status" value="1"/>
</dbReference>
<evidence type="ECO:0000256" key="9">
    <source>
        <dbReference type="PIRNR" id="PIRNR001332"/>
    </source>
</evidence>
<dbReference type="AlphaFoldDB" id="A0A9E7BZR6"/>
<dbReference type="NCBIfam" id="TIGR01252">
    <property type="entry name" value="acetolac_decarb"/>
    <property type="match status" value="1"/>
</dbReference>
<dbReference type="EMBL" id="CP087164">
    <property type="protein sequence ID" value="UGS34782.1"/>
    <property type="molecule type" value="Genomic_DNA"/>
</dbReference>
<reference evidence="10" key="1">
    <citation type="journal article" date="2022" name="Int. J. Syst. Evol. Microbiol.">
        <title>Pseudomonas aegrilactucae sp. nov. and Pseudomonas morbosilactucae sp. nov., pathogens causing bacterial rot of lettuce in Japan.</title>
        <authorList>
            <person name="Sawada H."/>
            <person name="Fujikawa T."/>
            <person name="Satou M."/>
        </authorList>
    </citation>
    <scope>NUCLEOTIDE SEQUENCE</scope>
    <source>
        <strain evidence="10">0166_1</strain>
    </source>
</reference>
<protein>
    <recommendedName>
        <fullName evidence="5 9">Alpha-acetolactate decarboxylase</fullName>
        <ecNumber evidence="4 9">4.1.1.5</ecNumber>
    </recommendedName>
</protein>
<accession>A0A9E7BZR6</accession>
<comment type="catalytic activity">
    <reaction evidence="1 9">
        <text>(2S)-2-acetolactate + H(+) = (R)-acetoin + CO2</text>
        <dbReference type="Rhea" id="RHEA:21580"/>
        <dbReference type="ChEBI" id="CHEBI:15378"/>
        <dbReference type="ChEBI" id="CHEBI:15686"/>
        <dbReference type="ChEBI" id="CHEBI:16526"/>
        <dbReference type="ChEBI" id="CHEBI:58476"/>
        <dbReference type="EC" id="4.1.1.5"/>
    </reaction>
</comment>
<dbReference type="Pfam" id="PF03306">
    <property type="entry name" value="AAL_decarboxy"/>
    <property type="match status" value="1"/>
</dbReference>
<dbReference type="GO" id="GO:0047605">
    <property type="term" value="F:acetolactate decarboxylase activity"/>
    <property type="evidence" value="ECO:0007669"/>
    <property type="project" value="UniProtKB-UniRule"/>
</dbReference>
<keyword evidence="6 9" id="KW-0210">Decarboxylase</keyword>